<sequence length="1190" mass="136824">MKYTAEFLKNGGIEDPNIDLSSGKLNFNIPLFNLSGVSPSYDLVLNYRYDQLTKEAFGKWNKTWTSGLIGMGWSINTENRVLNIHPSKNLKLEVNLLMFGGRSYHLIFKEKSPEMLRPGILEKRVYTTRDNKNLKIYKWMTSANEGYWEVIETNGHSYFFGLDDGLDEEARSRDFTNNSKQLKIINKRIGGGHELNDIGTGSKEYAVYWETKNDNYSILLTKDSTNQQRLEKSWNLSAIEDEHENRTKFYYLNELQRVGERGSKFTMGSYLYKISNANGNKILFEYTGKENEVHDSWEITNEPDGKQEQVDKLRVDKISLITPEFSKTKKLETEFYNTAGSVGITYNTKRCLVAIKSILNNRVEDEPPYEFEYISSIDGEGNEYKIAPGALKSITYPMGYKLKYTYEEASSEIKLHATDETWKLKNIKSFITANYILVSGKNANNISILRLHYWTDKGWREMELSRTTEDYDYLTSGNFSAMYEDIIFIDYNNRIKIYNLDENNSNRWYEVDSLDSPGGFKALGVAMSQDYIATFFHKGEHKNEEGKLFVIKKDKEMKKWDIGRKFEKEIPKKYFPFSDATTTEHTRSLFNVSIKDDLVVISKLNTEDANKSGTPDDYWKQVRVTLIMGKIDSFEIELQPNPFSRYGSTFKDKVDELMGENLFLTYGAAITKKANTNDDIDLDLDSVINIFDSYIEIKYKTVGLAAADSIFGNYNYRLNKHRPYQLSQFYIYDKESMTFEEHPIQKEFNLEEGQWDVKQRYLPYVPWLMNFSAVATNELILLSYTLAGAHDPGLSYYDNELSYKEHNENRNVNTKVFGYVCNAANNWVKLEDPETFHNNFKNKGTVDFSIVEEGVFAKSANVDINGNEESIYTKDVMYLVWDEGTSTFRRELLGANLPLAKNYKSQKQKYLESIENGVHLAEKIIDYVLTSAFIMLDPVAALPFVLLQAVEELTNLCISDAIMREIKNRLHTYYGSSAKQGQYIVNGNSVLFMDSDGSIKTIGGQLDSNTGGNIVRSYASTEENVIPFLVLNEESQKVNLYSRVIDGNILGDLRKEGIGEIPLIFGEYGSLVKSGNSSIISLNNREIPENLDDEKVIAQPYWIMRDTQGKCSGDIKDFRIGSSIRIVDELESLVNYQYSSIPGRDVCLSASGFLYDKVTNRYEYHDSNLLNIDYRSFYTSNNEYELMEVE</sequence>
<reference evidence="1" key="1">
    <citation type="submission" date="2022-12" db="EMBL/GenBank/DDBJ databases">
        <title>Reference genome sequencing for broad-spectrum identification of bacterial and archaeal isolates by mass spectrometry.</title>
        <authorList>
            <person name="Sekiguchi Y."/>
            <person name="Tourlousse D.M."/>
        </authorList>
    </citation>
    <scope>NUCLEOTIDE SEQUENCE</scope>
    <source>
        <strain evidence="1">10succ1</strain>
    </source>
</reference>
<gene>
    <name evidence="1" type="ORF">PM10SUCC1_33140</name>
</gene>
<dbReference type="RefSeq" id="WP_281837475.1">
    <property type="nucleotide sequence ID" value="NZ_BSDY01000024.1"/>
</dbReference>
<evidence type="ECO:0000313" key="2">
    <source>
        <dbReference type="Proteomes" id="UP001144471"/>
    </source>
</evidence>
<dbReference type="Proteomes" id="UP001144471">
    <property type="component" value="Unassembled WGS sequence"/>
</dbReference>
<comment type="caution">
    <text evidence="1">The sequence shown here is derived from an EMBL/GenBank/DDBJ whole genome shotgun (WGS) entry which is preliminary data.</text>
</comment>
<name>A0A9W6LQ25_9FUSO</name>
<protein>
    <submittedName>
        <fullName evidence="1">Uncharacterized protein</fullName>
    </submittedName>
</protein>
<proteinExistence type="predicted"/>
<accession>A0A9W6LQ25</accession>
<dbReference type="EMBL" id="BSDY01000024">
    <property type="protein sequence ID" value="GLI57800.1"/>
    <property type="molecule type" value="Genomic_DNA"/>
</dbReference>
<organism evidence="1 2">
    <name type="scientific">Propionigenium maris DSM 9537</name>
    <dbReference type="NCBI Taxonomy" id="1123000"/>
    <lineage>
        <taxon>Bacteria</taxon>
        <taxon>Fusobacteriati</taxon>
        <taxon>Fusobacteriota</taxon>
        <taxon>Fusobacteriia</taxon>
        <taxon>Fusobacteriales</taxon>
        <taxon>Fusobacteriaceae</taxon>
        <taxon>Propionigenium</taxon>
    </lineage>
</organism>
<keyword evidence="2" id="KW-1185">Reference proteome</keyword>
<evidence type="ECO:0000313" key="1">
    <source>
        <dbReference type="EMBL" id="GLI57800.1"/>
    </source>
</evidence>
<dbReference type="AlphaFoldDB" id="A0A9W6LQ25"/>